<proteinExistence type="predicted"/>
<dbReference type="GO" id="GO:0015209">
    <property type="term" value="F:cytosine transmembrane transporter activity"/>
    <property type="evidence" value="ECO:0007669"/>
    <property type="project" value="InterPro"/>
</dbReference>
<feature type="transmembrane region" description="Helical" evidence="1">
    <location>
        <begin position="232"/>
        <end position="257"/>
    </location>
</feature>
<dbReference type="AlphaFoldDB" id="A0A1A9KHC7"/>
<dbReference type="RefSeq" id="WP_058490537.1">
    <property type="nucleotide sequence ID" value="NZ_BDGS01000001.1"/>
</dbReference>
<keyword evidence="1" id="KW-0472">Membrane</keyword>
<dbReference type="PANTHER" id="PTHR30569:SF0">
    <property type="entry name" value="CYTOSINE PERMEASE"/>
    <property type="match status" value="1"/>
</dbReference>
<feature type="transmembrane region" description="Helical" evidence="1">
    <location>
        <begin position="27"/>
        <end position="46"/>
    </location>
</feature>
<dbReference type="EMBL" id="CP015878">
    <property type="protein sequence ID" value="ANI16393.1"/>
    <property type="molecule type" value="Genomic_DNA"/>
</dbReference>
<gene>
    <name evidence="2" type="ORF">A9C11_21540</name>
</gene>
<protein>
    <recommendedName>
        <fullName evidence="4">Cytosine permease</fullName>
    </recommendedName>
</protein>
<evidence type="ECO:0000313" key="2">
    <source>
        <dbReference type="EMBL" id="ANI16393.1"/>
    </source>
</evidence>
<feature type="transmembrane region" description="Helical" evidence="1">
    <location>
        <begin position="311"/>
        <end position="328"/>
    </location>
</feature>
<name>A0A1A9KHC7_9PSED</name>
<dbReference type="GO" id="GO:0005886">
    <property type="term" value="C:plasma membrane"/>
    <property type="evidence" value="ECO:0007669"/>
    <property type="project" value="TreeGrafter"/>
</dbReference>
<feature type="transmembrane region" description="Helical" evidence="1">
    <location>
        <begin position="201"/>
        <end position="220"/>
    </location>
</feature>
<feature type="transmembrane region" description="Helical" evidence="1">
    <location>
        <begin position="334"/>
        <end position="355"/>
    </location>
</feature>
<evidence type="ECO:0000313" key="3">
    <source>
        <dbReference type="Proteomes" id="UP000077748"/>
    </source>
</evidence>
<dbReference type="Gene3D" id="1.10.4160.10">
    <property type="entry name" value="Hydantoin permease"/>
    <property type="match status" value="1"/>
</dbReference>
<feature type="transmembrane region" description="Helical" evidence="1">
    <location>
        <begin position="58"/>
        <end position="79"/>
    </location>
</feature>
<evidence type="ECO:0000256" key="1">
    <source>
        <dbReference type="SAM" id="Phobius"/>
    </source>
</evidence>
<accession>A0A1A9KHC7</accession>
<dbReference type="InterPro" id="IPR030191">
    <property type="entry name" value="CodB"/>
</dbReference>
<keyword evidence="1" id="KW-1133">Transmembrane helix</keyword>
<feature type="transmembrane region" description="Helical" evidence="1">
    <location>
        <begin position="394"/>
        <end position="411"/>
    </location>
</feature>
<keyword evidence="1" id="KW-0812">Transmembrane</keyword>
<feature type="transmembrane region" description="Helical" evidence="1">
    <location>
        <begin position="263"/>
        <end position="285"/>
    </location>
</feature>
<dbReference type="PANTHER" id="PTHR30569">
    <property type="entry name" value="CYTOSINE TRANSPORTER CODB"/>
    <property type="match status" value="1"/>
</dbReference>
<feature type="transmembrane region" description="Helical" evidence="1">
    <location>
        <begin position="367"/>
        <end position="388"/>
    </location>
</feature>
<organism evidence="2 3">
    <name type="scientific">Pseudomonas citronellolis</name>
    <dbReference type="NCBI Taxonomy" id="53408"/>
    <lineage>
        <taxon>Bacteria</taxon>
        <taxon>Pseudomonadati</taxon>
        <taxon>Pseudomonadota</taxon>
        <taxon>Gammaproteobacteria</taxon>
        <taxon>Pseudomonadales</taxon>
        <taxon>Pseudomonadaceae</taxon>
        <taxon>Pseudomonas</taxon>
    </lineage>
</organism>
<dbReference type="Proteomes" id="UP000077748">
    <property type="component" value="Chromosome"/>
</dbReference>
<evidence type="ECO:0008006" key="4">
    <source>
        <dbReference type="Google" id="ProtNLM"/>
    </source>
</evidence>
<reference evidence="2 3" key="1">
    <citation type="submission" date="2016-05" db="EMBL/GenBank/DDBJ databases">
        <title>Genome Sequence of Pseudomonas citronellolis Strain SJTE-3, an Estrogens and Persistent Organic Pollutants degradation strain.</title>
        <authorList>
            <person name="Liang R."/>
        </authorList>
    </citation>
    <scope>NUCLEOTIDE SEQUENCE [LARGE SCALE GENOMIC DNA]</scope>
    <source>
        <strain evidence="2 3">SJTE-3</strain>
    </source>
</reference>
<sequence length="435" mass="44681">MNDLPGAQPDGDPATCALPHGEGLGAWRLGLILMGALIALPCFVTGAELAHALGRQQALLACLGGGAVLLLLALPAAYAGARSRLSTYMLILDAFGAVGGRCVNLVLSLALLGWFGVVAGLFGQAMAAAAPAFLAGVPAQGWSLVGCLLMLLTNLVGFRALDRLSQLATPLKLGLVLWACWVALKGHGMPPAGGGAGDYSVLQGMSLVVGGVVIGCILLPDICRHALSPGRALAAVFCAFGLGFPLVLALAGLPSLATGERQLVAIMLALGLGLPAMLIILLSAWSTNAYNLYAATLVCASVAPQVQRRRLALFTGLVGATLGLAGLGDALQHYLALLAVALPPVGGVYLCNYYLNLRGAVRSPRRWRPEAFGAWACGVGAAALQVLWPFTLTWVPALDSLLLAAGCYLLLRAIAARRGVRKPGVARQGSRALLP</sequence>
<feature type="transmembrane region" description="Helical" evidence="1">
    <location>
        <begin position="141"/>
        <end position="161"/>
    </location>
</feature>